<keyword evidence="3" id="KW-1185">Reference proteome</keyword>
<evidence type="ECO:0000313" key="3">
    <source>
        <dbReference type="Proteomes" id="UP001162131"/>
    </source>
</evidence>
<protein>
    <submittedName>
        <fullName evidence="2">Uncharacterized protein</fullName>
    </submittedName>
</protein>
<dbReference type="EMBL" id="CAJZBQ010000040">
    <property type="protein sequence ID" value="CAG9326129.1"/>
    <property type="molecule type" value="Genomic_DNA"/>
</dbReference>
<accession>A0AAU9JMA9</accession>
<evidence type="ECO:0000313" key="2">
    <source>
        <dbReference type="EMBL" id="CAG9326129.1"/>
    </source>
</evidence>
<comment type="caution">
    <text evidence="2">The sequence shown here is derived from an EMBL/GenBank/DDBJ whole genome shotgun (WGS) entry which is preliminary data.</text>
</comment>
<reference evidence="2" key="1">
    <citation type="submission" date="2021-09" db="EMBL/GenBank/DDBJ databases">
        <authorList>
            <consortium name="AG Swart"/>
            <person name="Singh M."/>
            <person name="Singh A."/>
            <person name="Seah K."/>
            <person name="Emmerich C."/>
        </authorList>
    </citation>
    <scope>NUCLEOTIDE SEQUENCE</scope>
    <source>
        <strain evidence="2">ATCC30299</strain>
    </source>
</reference>
<dbReference type="Proteomes" id="UP001162131">
    <property type="component" value="Unassembled WGS sequence"/>
</dbReference>
<name>A0AAU9JMA9_9CILI</name>
<keyword evidence="1" id="KW-0732">Signal</keyword>
<organism evidence="2 3">
    <name type="scientific">Blepharisma stoltei</name>
    <dbReference type="NCBI Taxonomy" id="1481888"/>
    <lineage>
        <taxon>Eukaryota</taxon>
        <taxon>Sar</taxon>
        <taxon>Alveolata</taxon>
        <taxon>Ciliophora</taxon>
        <taxon>Postciliodesmatophora</taxon>
        <taxon>Heterotrichea</taxon>
        <taxon>Heterotrichida</taxon>
        <taxon>Blepharismidae</taxon>
        <taxon>Blepharisma</taxon>
    </lineage>
</organism>
<sequence length="144" mass="16919">MFFFCILATFSQIFLFLPDSPYDQTQLVSFKIRLLPCIISFTSCPWLKYTICCPQATNQFYCHNSIRTCPHCRSLYFELQNYYSNEERALNANQENLMSLGDQIGLFFGLDLKFIRHHFKDFFLTLSFHDTNGDSSTVDLMFPL</sequence>
<evidence type="ECO:0000256" key="1">
    <source>
        <dbReference type="SAM" id="SignalP"/>
    </source>
</evidence>
<feature type="chain" id="PRO_5043325399" evidence="1">
    <location>
        <begin position="16"/>
        <end position="144"/>
    </location>
</feature>
<proteinExistence type="predicted"/>
<feature type="signal peptide" evidence="1">
    <location>
        <begin position="1"/>
        <end position="15"/>
    </location>
</feature>
<gene>
    <name evidence="2" type="ORF">BSTOLATCC_MIC41019</name>
</gene>
<dbReference type="AlphaFoldDB" id="A0AAU9JMA9"/>